<evidence type="ECO:0000313" key="3">
    <source>
        <dbReference type="Proteomes" id="UP000268162"/>
    </source>
</evidence>
<dbReference type="EMBL" id="ML002792">
    <property type="protein sequence ID" value="RKP35771.1"/>
    <property type="molecule type" value="Genomic_DNA"/>
</dbReference>
<protein>
    <submittedName>
        <fullName evidence="2">Uncharacterized protein</fullName>
    </submittedName>
</protein>
<gene>
    <name evidence="2" type="ORF">BJ085DRAFT_34710</name>
</gene>
<accession>A0A4P9ZSI4</accession>
<dbReference type="Proteomes" id="UP000268162">
    <property type="component" value="Unassembled WGS sequence"/>
</dbReference>
<proteinExistence type="predicted"/>
<organism evidence="2 3">
    <name type="scientific">Dimargaris cristalligena</name>
    <dbReference type="NCBI Taxonomy" id="215637"/>
    <lineage>
        <taxon>Eukaryota</taxon>
        <taxon>Fungi</taxon>
        <taxon>Fungi incertae sedis</taxon>
        <taxon>Zoopagomycota</taxon>
        <taxon>Kickxellomycotina</taxon>
        <taxon>Dimargaritomycetes</taxon>
        <taxon>Dimargaritales</taxon>
        <taxon>Dimargaritaceae</taxon>
        <taxon>Dimargaris</taxon>
    </lineage>
</organism>
<keyword evidence="3" id="KW-1185">Reference proteome</keyword>
<sequence>MSEYIDYFLQPHRLDEDFPELDPWVPLADPKGLLLQSKARRMVTDLLAVSQFPDFHARHPLNPGPTVPTTPMASPLLSPAAHMLRIPTHVSKVWLYRDPASGLPLADKSPFAFRSNAVLLATRKGSGSSPPHPSTAGGQPSEDGGDANGVASSPMTRNLSAETKNSARGLGDTGARDTMELTAKQKRYLGLAAELIERSKLPLDFLLQEISPQVTVTLFAFILATRDGQFMPFAHVLVLYHRWVLHCYGNDRLPLVDWTTPTDCHFAFVTDALVHLDALVTTSTNGARQPGLARLRFQYRLECAEYLMAALRFDHAIPFFEASVAILPEQGEPGFDPQSIRQHIEDCLAACQAAAAVMGTGTNRSKSLPHPSLATCPPSGYISFMEQTIAMVKEAPLGDSLLQLQIGAMPAMVYVLLNDHAHEYLSQAYRYHLVQRLVSAKLVVIGCVVDLTNSLLGFYESFGLDLKLQPCTIESFRDSFPVDKQLLLKTYMSIVTNYSAWNPPVRETVINHPRFAWALASLIDRCESFLNEGVAASIIEVPGDAVLREQFQKIRARRFQQSTAIPLTPEIVAPSSYKPLETASTTLFNLATDLMVKECYPLAGSIYYRISTMLNSSPNLGLDPASDPRRPTVNAESVDFFLKLNRLLWALADLAGNRTAIRAVPPGKEADIWTINLPQVLQSHATTPFPIVLRLALYCLHFREFSRFIQVIQWISGNRTSFIQDESQMRALGVLPGIGLIMEKFRQAAPGLEEQLFNPDGSVCLDFQGMSALVKNIPPPVLIEIRKSACQTVQIVRQLGPQTRALLFQSLSRYLQDPFTLFLLMGVYTGLTKWPCLGLAIEQLGCLPLITANPQEAQPALKDDYWVQWVAALHTPDTTMPQILDTAAELLEVIGEALVKTTTATELLPPHRFPLPNTLRCRILLLLGHIHHLNRNYRACIGHFVTAFDNYLAWQVPPSNSLIAGERPKPANGGGGLTPPPPHTSPLLGMVAWQDYYLMPAYLSCMELGDPFMAVLVGQLSLVPEAPTMFSFLDRYFALPGGPLEQSRWELIWDLRILEYVIYYASRNGHDELARKLTTHIATLSASRSIEKPWLTDSWLRQKLWAYLSTALSALINRDPSDKPMLLHNGGTRPKPRADLNNSLTPLHGKPPVTAHVQQKD</sequence>
<feature type="region of interest" description="Disordered" evidence="1">
    <location>
        <begin position="122"/>
        <end position="176"/>
    </location>
</feature>
<evidence type="ECO:0000256" key="1">
    <source>
        <dbReference type="SAM" id="MobiDB-lite"/>
    </source>
</evidence>
<name>A0A4P9ZSI4_9FUNG</name>
<feature type="compositionally biased region" description="Polar residues" evidence="1">
    <location>
        <begin position="150"/>
        <end position="166"/>
    </location>
</feature>
<evidence type="ECO:0000313" key="2">
    <source>
        <dbReference type="EMBL" id="RKP35771.1"/>
    </source>
</evidence>
<feature type="region of interest" description="Disordered" evidence="1">
    <location>
        <begin position="1123"/>
        <end position="1161"/>
    </location>
</feature>
<reference evidence="3" key="1">
    <citation type="journal article" date="2018" name="Nat. Microbiol.">
        <title>Leveraging single-cell genomics to expand the fungal tree of life.</title>
        <authorList>
            <person name="Ahrendt S.R."/>
            <person name="Quandt C.A."/>
            <person name="Ciobanu D."/>
            <person name="Clum A."/>
            <person name="Salamov A."/>
            <person name="Andreopoulos B."/>
            <person name="Cheng J.F."/>
            <person name="Woyke T."/>
            <person name="Pelin A."/>
            <person name="Henrissat B."/>
            <person name="Reynolds N.K."/>
            <person name="Benny G.L."/>
            <person name="Smith M.E."/>
            <person name="James T.Y."/>
            <person name="Grigoriev I.V."/>
        </authorList>
    </citation>
    <scope>NUCLEOTIDE SEQUENCE [LARGE SCALE GENOMIC DNA]</scope>
    <source>
        <strain evidence="3">RSA 468</strain>
    </source>
</reference>
<dbReference type="AlphaFoldDB" id="A0A4P9ZSI4"/>